<dbReference type="SMART" id="SM00345">
    <property type="entry name" value="HTH_GNTR"/>
    <property type="match status" value="1"/>
</dbReference>
<dbReference type="GO" id="GO:0003700">
    <property type="term" value="F:DNA-binding transcription factor activity"/>
    <property type="evidence" value="ECO:0007669"/>
    <property type="project" value="InterPro"/>
</dbReference>
<dbReference type="PANTHER" id="PTHR44846:SF1">
    <property type="entry name" value="MANNOSYL-D-GLYCERATE TRANSPORT_METABOLISM SYSTEM REPRESSOR MNGR-RELATED"/>
    <property type="match status" value="1"/>
</dbReference>
<dbReference type="Gene3D" id="1.10.10.10">
    <property type="entry name" value="Winged helix-like DNA-binding domain superfamily/Winged helix DNA-binding domain"/>
    <property type="match status" value="1"/>
</dbReference>
<keyword evidence="3" id="KW-0804">Transcription</keyword>
<dbReference type="InterPro" id="IPR050679">
    <property type="entry name" value="Bact_HTH_transcr_reg"/>
</dbReference>
<dbReference type="SUPFAM" id="SSF46785">
    <property type="entry name" value="Winged helix' DNA-binding domain"/>
    <property type="match status" value="1"/>
</dbReference>
<dbReference type="GO" id="GO:0003677">
    <property type="term" value="F:DNA binding"/>
    <property type="evidence" value="ECO:0007669"/>
    <property type="project" value="UniProtKB-KW"/>
</dbReference>
<dbReference type="OrthoDB" id="6626198at2"/>
<dbReference type="Pfam" id="PF07702">
    <property type="entry name" value="UTRA"/>
    <property type="match status" value="1"/>
</dbReference>
<keyword evidence="6" id="KW-1185">Reference proteome</keyword>
<evidence type="ECO:0000256" key="2">
    <source>
        <dbReference type="ARBA" id="ARBA00023125"/>
    </source>
</evidence>
<dbReference type="PROSITE" id="PS50949">
    <property type="entry name" value="HTH_GNTR"/>
    <property type="match status" value="1"/>
</dbReference>
<dbReference type="InterPro" id="IPR011663">
    <property type="entry name" value="UTRA"/>
</dbReference>
<dbReference type="PANTHER" id="PTHR44846">
    <property type="entry name" value="MANNOSYL-D-GLYCERATE TRANSPORT/METABOLISM SYSTEM REPRESSOR MNGR-RELATED"/>
    <property type="match status" value="1"/>
</dbReference>
<comment type="caution">
    <text evidence="5">The sequence shown here is derived from an EMBL/GenBank/DDBJ whole genome shotgun (WGS) entry which is preliminary data.</text>
</comment>
<dbReference type="Proteomes" id="UP000335415">
    <property type="component" value="Unassembled WGS sequence"/>
</dbReference>
<dbReference type="AlphaFoldDB" id="A0A5J5FX63"/>
<reference evidence="5 6" key="1">
    <citation type="submission" date="2019-09" db="EMBL/GenBank/DDBJ databases">
        <authorList>
            <person name="Li Y."/>
        </authorList>
    </citation>
    <scope>NUCLEOTIDE SEQUENCE [LARGE SCALE GENOMIC DNA]</scope>
    <source>
        <strain evidence="5 6">L3-3HA</strain>
    </source>
</reference>
<dbReference type="InterPro" id="IPR036388">
    <property type="entry name" value="WH-like_DNA-bd_sf"/>
</dbReference>
<sequence length="249" mass="27760">MNEPQGLPLYLRIKNILLKRIIAFSYEDKLPGELVLADEFNVARGTIKQAIDALVRVGILSREQGKGTFINRDALQNYYSDLPDLLVQLGGGRALSLETQSLMPVMADETLAAKMQRPTGSQLLRIERVLKSGRDAVGQGVTWLDGSVYSGLSHLEDGRSLYSQLRETHGYSPVKTRDRYSPEICGERMARLFGIPAGSPLFCVERYATGHDDDILEYSRLYISQASLSLEIDTHQTADDGLWHCRIAT</sequence>
<organism evidence="5 6">
    <name type="scientific">Affinibrenneria salicis</name>
    <dbReference type="NCBI Taxonomy" id="2590031"/>
    <lineage>
        <taxon>Bacteria</taxon>
        <taxon>Pseudomonadati</taxon>
        <taxon>Pseudomonadota</taxon>
        <taxon>Gammaproteobacteria</taxon>
        <taxon>Enterobacterales</taxon>
        <taxon>Pectobacteriaceae</taxon>
        <taxon>Affinibrenneria</taxon>
    </lineage>
</organism>
<dbReference type="InterPro" id="IPR028978">
    <property type="entry name" value="Chorismate_lyase_/UTRA_dom_sf"/>
</dbReference>
<dbReference type="GO" id="GO:0045892">
    <property type="term" value="P:negative regulation of DNA-templated transcription"/>
    <property type="evidence" value="ECO:0007669"/>
    <property type="project" value="TreeGrafter"/>
</dbReference>
<dbReference type="SUPFAM" id="SSF64288">
    <property type="entry name" value="Chorismate lyase-like"/>
    <property type="match status" value="1"/>
</dbReference>
<evidence type="ECO:0000313" key="6">
    <source>
        <dbReference type="Proteomes" id="UP000335415"/>
    </source>
</evidence>
<evidence type="ECO:0000256" key="1">
    <source>
        <dbReference type="ARBA" id="ARBA00023015"/>
    </source>
</evidence>
<evidence type="ECO:0000259" key="4">
    <source>
        <dbReference type="PROSITE" id="PS50949"/>
    </source>
</evidence>
<dbReference type="PRINTS" id="PR00035">
    <property type="entry name" value="HTHGNTR"/>
</dbReference>
<dbReference type="RefSeq" id="WP_150435913.1">
    <property type="nucleotide sequence ID" value="NZ_VYKJ01000008.1"/>
</dbReference>
<dbReference type="Gene3D" id="3.40.1410.10">
    <property type="entry name" value="Chorismate lyase-like"/>
    <property type="match status" value="1"/>
</dbReference>
<dbReference type="CDD" id="cd07377">
    <property type="entry name" value="WHTH_GntR"/>
    <property type="match status" value="1"/>
</dbReference>
<proteinExistence type="predicted"/>
<name>A0A5J5FX63_9GAMM</name>
<evidence type="ECO:0000313" key="5">
    <source>
        <dbReference type="EMBL" id="KAA8998435.1"/>
    </source>
</evidence>
<keyword evidence="1" id="KW-0805">Transcription regulation</keyword>
<dbReference type="EMBL" id="VYKJ01000008">
    <property type="protein sequence ID" value="KAA8998435.1"/>
    <property type="molecule type" value="Genomic_DNA"/>
</dbReference>
<keyword evidence="2" id="KW-0238">DNA-binding</keyword>
<evidence type="ECO:0000256" key="3">
    <source>
        <dbReference type="ARBA" id="ARBA00023163"/>
    </source>
</evidence>
<dbReference type="SMART" id="SM00866">
    <property type="entry name" value="UTRA"/>
    <property type="match status" value="1"/>
</dbReference>
<dbReference type="InterPro" id="IPR000524">
    <property type="entry name" value="Tscrpt_reg_HTH_GntR"/>
</dbReference>
<dbReference type="InterPro" id="IPR036390">
    <property type="entry name" value="WH_DNA-bd_sf"/>
</dbReference>
<gene>
    <name evidence="5" type="ORF">FJU30_15635</name>
</gene>
<dbReference type="Pfam" id="PF00392">
    <property type="entry name" value="GntR"/>
    <property type="match status" value="1"/>
</dbReference>
<accession>A0A5J5FX63</accession>
<feature type="domain" description="HTH gntR-type" evidence="4">
    <location>
        <begin position="3"/>
        <end position="73"/>
    </location>
</feature>
<protein>
    <submittedName>
        <fullName evidence="5">GntR family transcriptional regulator</fullName>
    </submittedName>
</protein>